<protein>
    <submittedName>
        <fullName evidence="1">Uncharacterized protein</fullName>
    </submittedName>
</protein>
<keyword evidence="2" id="KW-1185">Reference proteome</keyword>
<accession>A0A699ZC15</accession>
<evidence type="ECO:0000313" key="2">
    <source>
        <dbReference type="Proteomes" id="UP000485058"/>
    </source>
</evidence>
<dbReference type="EMBL" id="BLLF01001044">
    <property type="protein sequence ID" value="GFH16736.1"/>
    <property type="molecule type" value="Genomic_DNA"/>
</dbReference>
<dbReference type="Proteomes" id="UP000485058">
    <property type="component" value="Unassembled WGS sequence"/>
</dbReference>
<proteinExistence type="predicted"/>
<organism evidence="1 2">
    <name type="scientific">Haematococcus lacustris</name>
    <name type="common">Green alga</name>
    <name type="synonym">Haematococcus pluvialis</name>
    <dbReference type="NCBI Taxonomy" id="44745"/>
    <lineage>
        <taxon>Eukaryota</taxon>
        <taxon>Viridiplantae</taxon>
        <taxon>Chlorophyta</taxon>
        <taxon>core chlorophytes</taxon>
        <taxon>Chlorophyceae</taxon>
        <taxon>CS clade</taxon>
        <taxon>Chlamydomonadales</taxon>
        <taxon>Haematococcaceae</taxon>
        <taxon>Haematococcus</taxon>
    </lineage>
</organism>
<reference evidence="1 2" key="1">
    <citation type="submission" date="2020-02" db="EMBL/GenBank/DDBJ databases">
        <title>Draft genome sequence of Haematococcus lacustris strain NIES-144.</title>
        <authorList>
            <person name="Morimoto D."/>
            <person name="Nakagawa S."/>
            <person name="Yoshida T."/>
            <person name="Sawayama S."/>
        </authorList>
    </citation>
    <scope>NUCLEOTIDE SEQUENCE [LARGE SCALE GENOMIC DNA]</scope>
    <source>
        <strain evidence="1 2">NIES-144</strain>
    </source>
</reference>
<evidence type="ECO:0000313" key="1">
    <source>
        <dbReference type="EMBL" id="GFH16736.1"/>
    </source>
</evidence>
<dbReference type="InterPro" id="IPR038765">
    <property type="entry name" value="Papain-like_cys_pep_sf"/>
</dbReference>
<dbReference type="SUPFAM" id="SSF54001">
    <property type="entry name" value="Cysteine proteinases"/>
    <property type="match status" value="1"/>
</dbReference>
<comment type="caution">
    <text evidence="1">The sequence shown here is derived from an EMBL/GenBank/DDBJ whole genome shotgun (WGS) entry which is preliminary data.</text>
</comment>
<sequence length="126" mass="13844">MSLSLEQIWTYLQRIRFPLTDRLPRPDLTTLNLVHDLHTRFVVFENLSLLVSTAAVSGTFLAVLRLHSGGPEAGRAKPVHQAGEAWQRGLLPAGRHGVHCSARRCPCGHGWHGGGLGALQGRNQRL</sequence>
<name>A0A699ZC15_HAELA</name>
<dbReference type="AlphaFoldDB" id="A0A699ZC15"/>
<gene>
    <name evidence="1" type="ORF">HaLaN_13219</name>
</gene>
<dbReference type="Gene3D" id="3.30.2140.10">
    <property type="entry name" value="Arylamine N-acetyltransferase"/>
    <property type="match status" value="1"/>
</dbReference>